<evidence type="ECO:0000256" key="5">
    <source>
        <dbReference type="ARBA" id="ARBA00023136"/>
    </source>
</evidence>
<evidence type="ECO:0000313" key="9">
    <source>
        <dbReference type="EMBL" id="UTF55540.1"/>
    </source>
</evidence>
<evidence type="ECO:0000313" key="10">
    <source>
        <dbReference type="Proteomes" id="UP001056855"/>
    </source>
</evidence>
<keyword evidence="8" id="KW-0406">Ion transport</keyword>
<dbReference type="GO" id="GO:0140114">
    <property type="term" value="P:cellular detoxification of fluoride"/>
    <property type="evidence" value="ECO:0007669"/>
    <property type="project" value="UniProtKB-UniRule"/>
</dbReference>
<keyword evidence="5 8" id="KW-0472">Membrane</keyword>
<evidence type="ECO:0000256" key="4">
    <source>
        <dbReference type="ARBA" id="ARBA00022989"/>
    </source>
</evidence>
<dbReference type="KEGG" id="sawl:NGM29_00530"/>
<dbReference type="RefSeq" id="WP_254160656.1">
    <property type="nucleotide sequence ID" value="NZ_CP100355.1"/>
</dbReference>
<feature type="transmembrane region" description="Helical" evidence="8">
    <location>
        <begin position="69"/>
        <end position="90"/>
    </location>
</feature>
<accession>A0A9E7SWI4</accession>
<proteinExistence type="inferred from homology"/>
<protein>
    <recommendedName>
        <fullName evidence="8">Fluoride-specific ion channel FluC</fullName>
    </recommendedName>
</protein>
<evidence type="ECO:0000256" key="3">
    <source>
        <dbReference type="ARBA" id="ARBA00022692"/>
    </source>
</evidence>
<dbReference type="Pfam" id="PF02537">
    <property type="entry name" value="CRCB"/>
    <property type="match status" value="1"/>
</dbReference>
<evidence type="ECO:0000256" key="6">
    <source>
        <dbReference type="ARBA" id="ARBA00035120"/>
    </source>
</evidence>
<keyword evidence="4 8" id="KW-1133">Transmembrane helix</keyword>
<dbReference type="InterPro" id="IPR003691">
    <property type="entry name" value="FluC"/>
</dbReference>
<evidence type="ECO:0000256" key="7">
    <source>
        <dbReference type="ARBA" id="ARBA00035585"/>
    </source>
</evidence>
<evidence type="ECO:0000256" key="1">
    <source>
        <dbReference type="ARBA" id="ARBA00004651"/>
    </source>
</evidence>
<reference evidence="9" key="1">
    <citation type="submission" date="2022-06" db="EMBL/GenBank/DDBJ databases">
        <title>Diverse halophilic archaea isolated from saline environments.</title>
        <authorList>
            <person name="Cui H.-L."/>
        </authorList>
    </citation>
    <scope>NUCLEOTIDE SEQUENCE</scope>
    <source>
        <strain evidence="9">WLHS1</strain>
    </source>
</reference>
<comment type="caution">
    <text evidence="8">Lacks conserved residue(s) required for the propagation of feature annotation.</text>
</comment>
<keyword evidence="3 8" id="KW-0812">Transmembrane</keyword>
<name>A0A9E7SWI4_9EURY</name>
<dbReference type="GeneID" id="73288486"/>
<comment type="catalytic activity">
    <reaction evidence="7">
        <text>fluoride(in) = fluoride(out)</text>
        <dbReference type="Rhea" id="RHEA:76159"/>
        <dbReference type="ChEBI" id="CHEBI:17051"/>
    </reaction>
    <physiologicalReaction direction="left-to-right" evidence="7">
        <dbReference type="Rhea" id="RHEA:76160"/>
    </physiologicalReaction>
</comment>
<keyword evidence="2 8" id="KW-1003">Cell membrane</keyword>
<comment type="similarity">
    <text evidence="6 8">Belongs to the fluoride channel Fluc/FEX (TC 1.A.43) family.</text>
</comment>
<evidence type="ECO:0000256" key="2">
    <source>
        <dbReference type="ARBA" id="ARBA00022475"/>
    </source>
</evidence>
<keyword evidence="8" id="KW-0813">Transport</keyword>
<feature type="transmembrane region" description="Helical" evidence="8">
    <location>
        <begin position="96"/>
        <end position="120"/>
    </location>
</feature>
<keyword evidence="10" id="KW-1185">Reference proteome</keyword>
<dbReference type="HAMAP" id="MF_00454">
    <property type="entry name" value="FluC"/>
    <property type="match status" value="1"/>
</dbReference>
<gene>
    <name evidence="8" type="primary">fluC</name>
    <name evidence="8" type="synonym">crcB</name>
    <name evidence="9" type="ORF">NGM29_00530</name>
</gene>
<dbReference type="Proteomes" id="UP001056855">
    <property type="component" value="Chromosome"/>
</dbReference>
<feature type="transmembrane region" description="Helical" evidence="8">
    <location>
        <begin position="37"/>
        <end position="57"/>
    </location>
</feature>
<keyword evidence="8" id="KW-0407">Ion channel</keyword>
<dbReference type="GO" id="GO:0005886">
    <property type="term" value="C:plasma membrane"/>
    <property type="evidence" value="ECO:0007669"/>
    <property type="project" value="UniProtKB-SubCell"/>
</dbReference>
<feature type="transmembrane region" description="Helical" evidence="8">
    <location>
        <begin position="12"/>
        <end position="31"/>
    </location>
</feature>
<dbReference type="EMBL" id="CP100355">
    <property type="protein sequence ID" value="UTF55540.1"/>
    <property type="molecule type" value="Genomic_DNA"/>
</dbReference>
<organism evidence="9 10">
    <name type="scientific">Natronosalvus rutilus</name>
    <dbReference type="NCBI Taxonomy" id="2953753"/>
    <lineage>
        <taxon>Archaea</taxon>
        <taxon>Methanobacteriati</taxon>
        <taxon>Methanobacteriota</taxon>
        <taxon>Stenosarchaea group</taxon>
        <taxon>Halobacteria</taxon>
        <taxon>Halobacteriales</taxon>
        <taxon>Natrialbaceae</taxon>
        <taxon>Natronosalvus</taxon>
    </lineage>
</organism>
<dbReference type="AlphaFoldDB" id="A0A9E7SWI4"/>
<comment type="subcellular location">
    <subcellularLocation>
        <location evidence="1 8">Cell membrane</location>
        <topology evidence="1 8">Multi-pass membrane protein</topology>
    </subcellularLocation>
</comment>
<comment type="function">
    <text evidence="8">Fluoride-specific ion channel. Important for reducing fluoride concentration in the cell, thus reducing its toxicity.</text>
</comment>
<dbReference type="GO" id="GO:0062054">
    <property type="term" value="F:fluoride channel activity"/>
    <property type="evidence" value="ECO:0007669"/>
    <property type="project" value="UniProtKB-UniRule"/>
</dbReference>
<sequence length="128" mass="13168">MSDTALTRLETLALIAIGGFAGSNLRFFAFGALPDDIALLAVNVVGSAVLGFLVYEAQYRGRIDPATRIFLTTGFLSSLTTYSGFALQAGTADGPLLFGTIVVGNYALGFAGVLVGRSLARAAGGDRS</sequence>
<evidence type="ECO:0000256" key="8">
    <source>
        <dbReference type="HAMAP-Rule" id="MF_00454"/>
    </source>
</evidence>